<dbReference type="AlphaFoldDB" id="A0A921G1B8"/>
<proteinExistence type="predicted"/>
<comment type="caution">
    <text evidence="3">The sequence shown here is derived from an EMBL/GenBank/DDBJ whole genome shotgun (WGS) entry which is preliminary data.</text>
</comment>
<sequence>MRKKLRVFPICIVILLTLFLKPVPATACSCAKEPSAEEGFSRSQAVFSGEVTRIKDNNGLFGGYGKTVIFKVKETWKGINETEVAIATGSGGGDCGIEFVVGKEYLVYASVSDMYGDKSLTSVICDPTKELGIAAEDIDILGQGQVLPHNVKPIDNGKKTALISGGVVFIAGLLGIFLWYWMRRNKK</sequence>
<dbReference type="SUPFAM" id="SSF50242">
    <property type="entry name" value="TIMP-like"/>
    <property type="match status" value="1"/>
</dbReference>
<evidence type="ECO:0000313" key="3">
    <source>
        <dbReference type="EMBL" id="HJF32026.1"/>
    </source>
</evidence>
<dbReference type="EMBL" id="DYWT01000160">
    <property type="protein sequence ID" value="HJF32026.1"/>
    <property type="molecule type" value="Genomic_DNA"/>
</dbReference>
<keyword evidence="1" id="KW-0472">Membrane</keyword>
<keyword evidence="2" id="KW-0732">Signal</keyword>
<reference evidence="3" key="2">
    <citation type="submission" date="2021-09" db="EMBL/GenBank/DDBJ databases">
        <authorList>
            <person name="Gilroy R."/>
        </authorList>
    </citation>
    <scope>NUCLEOTIDE SEQUENCE</scope>
    <source>
        <strain evidence="3">CHK171-7178</strain>
    </source>
</reference>
<reference evidence="3" key="1">
    <citation type="journal article" date="2021" name="PeerJ">
        <title>Extensive microbial diversity within the chicken gut microbiome revealed by metagenomics and culture.</title>
        <authorList>
            <person name="Gilroy R."/>
            <person name="Ravi A."/>
            <person name="Getino M."/>
            <person name="Pursley I."/>
            <person name="Horton D.L."/>
            <person name="Alikhan N.F."/>
            <person name="Baker D."/>
            <person name="Gharbi K."/>
            <person name="Hall N."/>
            <person name="Watson M."/>
            <person name="Adriaenssens E.M."/>
            <person name="Foster-Nyarko E."/>
            <person name="Jarju S."/>
            <person name="Secka A."/>
            <person name="Antonio M."/>
            <person name="Oren A."/>
            <person name="Chaudhuri R.R."/>
            <person name="La Ragione R."/>
            <person name="Hildebrand F."/>
            <person name="Pallen M.J."/>
        </authorList>
    </citation>
    <scope>NUCLEOTIDE SEQUENCE</scope>
    <source>
        <strain evidence="3">CHK171-7178</strain>
    </source>
</reference>
<evidence type="ECO:0000256" key="2">
    <source>
        <dbReference type="SAM" id="SignalP"/>
    </source>
</evidence>
<keyword evidence="1" id="KW-0812">Transmembrane</keyword>
<organism evidence="3 4">
    <name type="scientific">Sporosarcina psychrophila</name>
    <name type="common">Bacillus psychrophilus</name>
    <dbReference type="NCBI Taxonomy" id="1476"/>
    <lineage>
        <taxon>Bacteria</taxon>
        <taxon>Bacillati</taxon>
        <taxon>Bacillota</taxon>
        <taxon>Bacilli</taxon>
        <taxon>Bacillales</taxon>
        <taxon>Caryophanaceae</taxon>
        <taxon>Sporosarcina</taxon>
    </lineage>
</organism>
<evidence type="ECO:0000313" key="4">
    <source>
        <dbReference type="Proteomes" id="UP000698173"/>
    </source>
</evidence>
<dbReference type="Gene3D" id="2.40.50.120">
    <property type="match status" value="1"/>
</dbReference>
<keyword evidence="1" id="KW-1133">Transmembrane helix</keyword>
<evidence type="ECO:0000256" key="1">
    <source>
        <dbReference type="SAM" id="Phobius"/>
    </source>
</evidence>
<feature type="transmembrane region" description="Helical" evidence="1">
    <location>
        <begin position="161"/>
        <end position="181"/>
    </location>
</feature>
<feature type="signal peptide" evidence="2">
    <location>
        <begin position="1"/>
        <end position="27"/>
    </location>
</feature>
<dbReference type="InterPro" id="IPR008993">
    <property type="entry name" value="TIMP-like_OB-fold"/>
</dbReference>
<dbReference type="Proteomes" id="UP000698173">
    <property type="component" value="Unassembled WGS sequence"/>
</dbReference>
<gene>
    <name evidence="3" type="ORF">K8V56_09645</name>
</gene>
<name>A0A921G1B8_SPOPS</name>
<feature type="chain" id="PRO_5036817483" description="Tissue inhibitor of metalloproteinase" evidence="2">
    <location>
        <begin position="28"/>
        <end position="187"/>
    </location>
</feature>
<accession>A0A921G1B8</accession>
<evidence type="ECO:0008006" key="5">
    <source>
        <dbReference type="Google" id="ProtNLM"/>
    </source>
</evidence>
<protein>
    <recommendedName>
        <fullName evidence="5">Tissue inhibitor of metalloproteinase</fullName>
    </recommendedName>
</protein>